<evidence type="ECO:0000313" key="2">
    <source>
        <dbReference type="Proteomes" id="UP001484179"/>
    </source>
</evidence>
<name>A0ABZ3BP35_BURPY</name>
<accession>A0ABZ3BP35</accession>
<protein>
    <recommendedName>
        <fullName evidence="3">ATP-binding protein</fullName>
    </recommendedName>
</protein>
<dbReference type="Pfam" id="PF24389">
    <property type="entry name" value="ORC-CDC6-like"/>
    <property type="match status" value="1"/>
</dbReference>
<proteinExistence type="predicted"/>
<organism evidence="1 2">
    <name type="scientific">Burkholderia pyrrocinia</name>
    <name type="common">Pseudomonas pyrrocinia</name>
    <dbReference type="NCBI Taxonomy" id="60550"/>
    <lineage>
        <taxon>Bacteria</taxon>
        <taxon>Pseudomonadati</taxon>
        <taxon>Pseudomonadota</taxon>
        <taxon>Betaproteobacteria</taxon>
        <taxon>Burkholderiales</taxon>
        <taxon>Burkholderiaceae</taxon>
        <taxon>Burkholderia</taxon>
        <taxon>Burkholderia cepacia complex</taxon>
    </lineage>
</organism>
<dbReference type="RefSeq" id="WP_342310563.1">
    <property type="nucleotide sequence ID" value="NZ_CP150850.1"/>
</dbReference>
<keyword evidence="2" id="KW-1185">Reference proteome</keyword>
<evidence type="ECO:0008006" key="3">
    <source>
        <dbReference type="Google" id="ProtNLM"/>
    </source>
</evidence>
<gene>
    <name evidence="1" type="ORF">WN985_29910</name>
</gene>
<evidence type="ECO:0000313" key="1">
    <source>
        <dbReference type="EMBL" id="WZW56708.1"/>
    </source>
</evidence>
<dbReference type="Proteomes" id="UP001484179">
    <property type="component" value="Chromosome 2"/>
</dbReference>
<sequence length="671" mass="76107">MSALADAFLENRAEQLPLDVTDTFIVPPFFGRISIFGDKKSVRILGGRGCGKTMFIRYFCYATTFSPSRKDIDDSALDAVGLIFRPDTGFCSLMTAAWLGGEQQAKLAFSHYVTLQLLWELCSASESIAEADFAQGRLSFSDLMLADAIKIYFGGRVEKIFDLKRYVEAEMVGVEMWVQNPRHAPMPMLLSFNQVMSRIAEAIAQSADRLKNFSLRIFVDEFENLTELQRGVICDAIKHPSIRTIVNIAHKRDAVTDFKTSSEERISLIHDLREIDLEQELAEPNKDFELLAAELVLMRLHRQGLNFDCEKFDIDKLNDPKYLADRLTRAYRDQVVGTVRTILPDLTAPDIAEIVMKDEPLFRRLKEMVEKGLAFSGLEGEYKAESLIDKSKPEASVVLGALLNRKRKEPRVVIDQYKQAQKGNDDPFYKSGGWIDNNLYGCLFHLHAGLPQRPNILYAGFDRFCRLATPNLRFFQELCHVTLLFAYERRGAAEVESVGKSAIVIDPEIQARAARQVSDSLLQSIAQVGSHGEKLLDIARRLGQLFEAFNRRRSQSETEINHFSIDEADQVHLSATSVQILREAKIWSVLYEEKETKSKTNYDVSQADWILNQIYCPHFNISYRKKKKTMLTAAQVNIILTGSYEQFEMVLKSLVDPDDADPKVGSTAQLF</sequence>
<reference evidence="1 2" key="1">
    <citation type="submission" date="2024-04" db="EMBL/GenBank/DDBJ databases">
        <title>Biological Control Activity of Plant Growth Promoting Rhizobacteria Burkholderia pyrrocinia BX1 against Tobacco black shank Introduction Tobacco black shank (TBS) caused by the oomycete Phytophthora. nicotianae (P. nicotianae) has become a destructive soil.</title>
        <authorList>
            <person name="Liu X."/>
            <person name="Shu C."/>
        </authorList>
    </citation>
    <scope>NUCLEOTIDE SEQUENCE [LARGE SCALE GENOMIC DNA]</scope>
    <source>
        <strain evidence="1 2">BX1</strain>
    </source>
</reference>
<dbReference type="EMBL" id="CP150850">
    <property type="protein sequence ID" value="WZW56708.1"/>
    <property type="molecule type" value="Genomic_DNA"/>
</dbReference>
<dbReference type="InterPro" id="IPR056955">
    <property type="entry name" value="ORC-CDC6-like"/>
</dbReference>